<evidence type="ECO:0000313" key="8">
    <source>
        <dbReference type="EMBL" id="KDN66469.1"/>
    </source>
</evidence>
<dbReference type="STRING" id="1173701.A0A066XFN4"/>
<dbReference type="GO" id="GO:0046872">
    <property type="term" value="F:metal ion binding"/>
    <property type="evidence" value="ECO:0007669"/>
    <property type="project" value="UniProtKB-KW"/>
</dbReference>
<proteinExistence type="predicted"/>
<keyword evidence="5" id="KW-0804">Transcription</keyword>
<organism evidence="8 9">
    <name type="scientific">Colletotrichum sublineola</name>
    <name type="common">Sorghum anthracnose fungus</name>
    <dbReference type="NCBI Taxonomy" id="1173701"/>
    <lineage>
        <taxon>Eukaryota</taxon>
        <taxon>Fungi</taxon>
        <taxon>Dikarya</taxon>
        <taxon>Ascomycota</taxon>
        <taxon>Pezizomycotina</taxon>
        <taxon>Sordariomycetes</taxon>
        <taxon>Hypocreomycetidae</taxon>
        <taxon>Glomerellales</taxon>
        <taxon>Glomerellaceae</taxon>
        <taxon>Colletotrichum</taxon>
        <taxon>Colletotrichum graminicola species complex</taxon>
    </lineage>
</organism>
<keyword evidence="7" id="KW-0812">Transmembrane</keyword>
<keyword evidence="1" id="KW-0479">Metal-binding</keyword>
<evidence type="ECO:0008006" key="10">
    <source>
        <dbReference type="Google" id="ProtNLM"/>
    </source>
</evidence>
<gene>
    <name evidence="8" type="ORF">CSUB01_08185</name>
</gene>
<keyword evidence="9" id="KW-1185">Reference proteome</keyword>
<dbReference type="GO" id="GO:0003677">
    <property type="term" value="F:DNA binding"/>
    <property type="evidence" value="ECO:0007669"/>
    <property type="project" value="UniProtKB-KW"/>
</dbReference>
<dbReference type="AlphaFoldDB" id="A0A066XFN4"/>
<evidence type="ECO:0000256" key="4">
    <source>
        <dbReference type="ARBA" id="ARBA00023125"/>
    </source>
</evidence>
<dbReference type="Proteomes" id="UP000027238">
    <property type="component" value="Unassembled WGS sequence"/>
</dbReference>
<name>A0A066XFN4_COLSU</name>
<comment type="caution">
    <text evidence="8">The sequence shown here is derived from an EMBL/GenBank/DDBJ whole genome shotgun (WGS) entry which is preliminary data.</text>
</comment>
<sequence length="346" mass="39251">MFAVTATQLAFQNDTLREIILALGGLKFALGQHISLLPDEQVKSNPHYQTALLRYGRSLRAVSTMAVTESTMSTILRCCILFFCFDLLDGRHQSVHIHIRYGLKILQQFMASKTNGVDLDLCIASPAPYVIEDSMIHLFQKCSSVSYVHLAPKRPLQKCEIRPHGKAERSTVLKSILPRSFGNVQEAVRWLDLIQNAIFVCLFSPASRQHPHGEDSDSVSDYKWRKEQQLFLEILDDWAAAFLPVLRIEDYPRCDTPNKTILITSLKIQWNNTYIFVYTSHYHDYQGLREMEPRFRDMVDLATTIIDSPGQACRVTPLSVSGVVLSLFGTFFFLCARYLALAGGLI</sequence>
<evidence type="ECO:0000313" key="9">
    <source>
        <dbReference type="Proteomes" id="UP000027238"/>
    </source>
</evidence>
<dbReference type="Pfam" id="PF11951">
    <property type="entry name" value="Fungal_trans_2"/>
    <property type="match status" value="1"/>
</dbReference>
<reference evidence="9" key="1">
    <citation type="journal article" date="2014" name="Genome Announc.">
        <title>Draft genome sequence of Colletotrichum sublineola, a destructive pathogen of cultivated sorghum.</title>
        <authorList>
            <person name="Baroncelli R."/>
            <person name="Sanz-Martin J.M."/>
            <person name="Rech G.E."/>
            <person name="Sukno S.A."/>
            <person name="Thon M.R."/>
        </authorList>
    </citation>
    <scope>NUCLEOTIDE SEQUENCE [LARGE SCALE GENOMIC DNA]</scope>
    <source>
        <strain evidence="9">TX430BB</strain>
    </source>
</reference>
<evidence type="ECO:0000256" key="6">
    <source>
        <dbReference type="ARBA" id="ARBA00023242"/>
    </source>
</evidence>
<keyword evidence="2" id="KW-0862">Zinc</keyword>
<evidence type="ECO:0000256" key="1">
    <source>
        <dbReference type="ARBA" id="ARBA00022723"/>
    </source>
</evidence>
<evidence type="ECO:0000256" key="3">
    <source>
        <dbReference type="ARBA" id="ARBA00023015"/>
    </source>
</evidence>
<dbReference type="OMA" id="AWENAFE"/>
<dbReference type="PANTHER" id="PTHR36206">
    <property type="entry name" value="ASPERCRYPTIN BIOSYNTHESIS CLUSTER-SPECIFIC TRANSCRIPTION REGULATOR ATNN-RELATED"/>
    <property type="match status" value="1"/>
</dbReference>
<evidence type="ECO:0000256" key="7">
    <source>
        <dbReference type="SAM" id="Phobius"/>
    </source>
</evidence>
<evidence type="ECO:0000256" key="2">
    <source>
        <dbReference type="ARBA" id="ARBA00022833"/>
    </source>
</evidence>
<dbReference type="OrthoDB" id="2593732at2759"/>
<dbReference type="InterPro" id="IPR021858">
    <property type="entry name" value="Fun_TF"/>
</dbReference>
<evidence type="ECO:0000256" key="5">
    <source>
        <dbReference type="ARBA" id="ARBA00023163"/>
    </source>
</evidence>
<keyword evidence="3" id="KW-0805">Transcription regulation</keyword>
<dbReference type="EMBL" id="JMSE01000930">
    <property type="protein sequence ID" value="KDN66469.1"/>
    <property type="molecule type" value="Genomic_DNA"/>
</dbReference>
<accession>A0A066XFN4</accession>
<feature type="transmembrane region" description="Helical" evidence="7">
    <location>
        <begin position="318"/>
        <end position="340"/>
    </location>
</feature>
<keyword evidence="6" id="KW-0539">Nucleus</keyword>
<dbReference type="InterPro" id="IPR052360">
    <property type="entry name" value="Transcr_Regulatory_Proteins"/>
</dbReference>
<dbReference type="PANTHER" id="PTHR36206:SF12">
    <property type="entry name" value="ASPERCRYPTIN BIOSYNTHESIS CLUSTER-SPECIFIC TRANSCRIPTION REGULATOR ATNN-RELATED"/>
    <property type="match status" value="1"/>
</dbReference>
<dbReference type="HOGENOM" id="CLU_801704_0_0_1"/>
<keyword evidence="7" id="KW-0472">Membrane</keyword>
<keyword evidence="4" id="KW-0238">DNA-binding</keyword>
<protein>
    <recommendedName>
        <fullName evidence="10">C6 zinc finger protein</fullName>
    </recommendedName>
</protein>
<keyword evidence="7" id="KW-1133">Transmembrane helix</keyword>